<keyword evidence="6 8" id="KW-0408">Iron</keyword>
<comment type="cofactor">
    <cofactor evidence="1 8">
        <name>heme</name>
        <dbReference type="ChEBI" id="CHEBI:30413"/>
    </cofactor>
</comment>
<dbReference type="GO" id="GO:0016705">
    <property type="term" value="F:oxidoreductase activity, acting on paired donors, with incorporation or reduction of molecular oxygen"/>
    <property type="evidence" value="ECO:0007669"/>
    <property type="project" value="InterPro"/>
</dbReference>
<protein>
    <submittedName>
        <fullName evidence="11">Putative cytochrome P450 monooxygenase</fullName>
    </submittedName>
</protein>
<dbReference type="InterPro" id="IPR002403">
    <property type="entry name" value="Cyt_P450_E_grp-IV"/>
</dbReference>
<dbReference type="PANTHER" id="PTHR46206:SF1">
    <property type="entry name" value="P450, PUTATIVE (EUROFUNG)-RELATED"/>
    <property type="match status" value="1"/>
</dbReference>
<organism evidence="11">
    <name type="scientific">Coleophoma empetri</name>
    <dbReference type="NCBI Taxonomy" id="582885"/>
    <lineage>
        <taxon>Eukaryota</taxon>
        <taxon>Fungi</taxon>
        <taxon>Dikarya</taxon>
        <taxon>Ascomycota</taxon>
        <taxon>Pezizomycotina</taxon>
        <taxon>Leotiomycetes</taxon>
        <taxon>Helotiales</taxon>
        <taxon>Dermateaceae</taxon>
        <taxon>Coleophoma</taxon>
    </lineage>
</organism>
<evidence type="ECO:0000256" key="7">
    <source>
        <dbReference type="ARBA" id="ARBA00023033"/>
    </source>
</evidence>
<dbReference type="Gene3D" id="1.10.630.10">
    <property type="entry name" value="Cytochrome P450"/>
    <property type="match status" value="1"/>
</dbReference>
<evidence type="ECO:0000256" key="3">
    <source>
        <dbReference type="ARBA" id="ARBA00022617"/>
    </source>
</evidence>
<feature type="transmembrane region" description="Helical" evidence="10">
    <location>
        <begin position="18"/>
        <end position="39"/>
    </location>
</feature>
<evidence type="ECO:0000256" key="10">
    <source>
        <dbReference type="SAM" id="Phobius"/>
    </source>
</evidence>
<keyword evidence="7 9" id="KW-0503">Monooxygenase</keyword>
<evidence type="ECO:0000256" key="9">
    <source>
        <dbReference type="RuleBase" id="RU000461"/>
    </source>
</evidence>
<keyword evidence="10" id="KW-0472">Membrane</keyword>
<dbReference type="PROSITE" id="PS00086">
    <property type="entry name" value="CYTOCHROME_P450"/>
    <property type="match status" value="1"/>
</dbReference>
<dbReference type="GO" id="GO:0020037">
    <property type="term" value="F:heme binding"/>
    <property type="evidence" value="ECO:0007669"/>
    <property type="project" value="InterPro"/>
</dbReference>
<evidence type="ECO:0000313" key="11">
    <source>
        <dbReference type="EMBL" id="BAN91490.1"/>
    </source>
</evidence>
<dbReference type="InterPro" id="IPR001128">
    <property type="entry name" value="Cyt_P450"/>
</dbReference>
<keyword evidence="4 8" id="KW-0479">Metal-binding</keyword>
<evidence type="ECO:0000256" key="4">
    <source>
        <dbReference type="ARBA" id="ARBA00022723"/>
    </source>
</evidence>
<dbReference type="GO" id="GO:0005506">
    <property type="term" value="F:iron ion binding"/>
    <property type="evidence" value="ECO:0007669"/>
    <property type="project" value="InterPro"/>
</dbReference>
<dbReference type="PANTHER" id="PTHR46206">
    <property type="entry name" value="CYTOCHROME P450"/>
    <property type="match status" value="1"/>
</dbReference>
<keyword evidence="3 8" id="KW-0349">Heme</keyword>
<comment type="similarity">
    <text evidence="2 9">Belongs to the cytochrome P450 family.</text>
</comment>
<dbReference type="CDD" id="cd11041">
    <property type="entry name" value="CYP503A1-like"/>
    <property type="match status" value="1"/>
</dbReference>
<dbReference type="SUPFAM" id="SSF48264">
    <property type="entry name" value="Cytochrome P450"/>
    <property type="match status" value="1"/>
</dbReference>
<evidence type="ECO:0000256" key="6">
    <source>
        <dbReference type="ARBA" id="ARBA00023004"/>
    </source>
</evidence>
<sequence length="546" mass="62606">MLSDTTARIERIISEQTLFSAVLSLFMIGLMAHLVLARFSIHNQFWSAQVWTGVRAEWFPKIRAKFRTIGGIRQMLSDGYKCFSKQERAFVLPMLGEKPWLVLPPSSIPELLAKSDSEVDMRIVHEQQLQHEYTQGALGRHVVDVPIQYDVIHRQLNRKLPHLIDPFNDEFDKSFRKYWGTDASYTDVKVSATCEKIIAQVANRIFAGPEICRNEDFLEHSRLYSAGVGRCAIILRMLPQVIRSLVAPLVTYPNRKHHDVCLRVCLPVVRDRLQRTSEKRGNLQSEWEPPVDMLQWIIEEAFNRNEPKELDAHLITQRILKLNFVSIETIHMSMTHAILDLYRSPHSERFVAGLRQECDRVLEANNGQWTKSGLDDLLCIDSTIRESMRYSNVGYIALTRMVVDPHGTQFHANGKGNSSPMSIPSGIRVCVPAHAIHRDPEFYSSPHEFQAFRFAEAYEKNRNIGNESYEAKISIVTTTDKFLPFGHGRHACPGRFFAAQMMKLMLVYLVQNYDVEKLSTGVENKVTVGTAKPDSNLSLRVRRRTE</sequence>
<evidence type="ECO:0000256" key="1">
    <source>
        <dbReference type="ARBA" id="ARBA00001971"/>
    </source>
</evidence>
<name>U3THM1_9HELO</name>
<dbReference type="AlphaFoldDB" id="U3THM1"/>
<evidence type="ECO:0000256" key="2">
    <source>
        <dbReference type="ARBA" id="ARBA00010617"/>
    </source>
</evidence>
<dbReference type="InterPro" id="IPR017972">
    <property type="entry name" value="Cyt_P450_CS"/>
</dbReference>
<feature type="binding site" description="axial binding residue" evidence="8">
    <location>
        <position position="492"/>
    </location>
    <ligand>
        <name>heme</name>
        <dbReference type="ChEBI" id="CHEBI:30413"/>
    </ligand>
    <ligandPart>
        <name>Fe</name>
        <dbReference type="ChEBI" id="CHEBI:18248"/>
    </ligandPart>
</feature>
<accession>U3THM1</accession>
<dbReference type="GO" id="GO:0004497">
    <property type="term" value="F:monooxygenase activity"/>
    <property type="evidence" value="ECO:0007669"/>
    <property type="project" value="UniProtKB-KW"/>
</dbReference>
<dbReference type="InterPro" id="IPR036396">
    <property type="entry name" value="Cyt_P450_sf"/>
</dbReference>
<keyword evidence="5 9" id="KW-0560">Oxidoreductase</keyword>
<evidence type="ECO:0000256" key="5">
    <source>
        <dbReference type="ARBA" id="ARBA00023002"/>
    </source>
</evidence>
<evidence type="ECO:0000256" key="8">
    <source>
        <dbReference type="PIRSR" id="PIRSR602403-1"/>
    </source>
</evidence>
<keyword evidence="10" id="KW-1133">Transmembrane helix</keyword>
<dbReference type="PRINTS" id="PR00465">
    <property type="entry name" value="EP450IV"/>
</dbReference>
<dbReference type="Pfam" id="PF00067">
    <property type="entry name" value="p450"/>
    <property type="match status" value="1"/>
</dbReference>
<proteinExistence type="inferred from homology"/>
<dbReference type="EMBL" id="AB723722">
    <property type="protein sequence ID" value="BAN91490.1"/>
    <property type="molecule type" value="Genomic_DNA"/>
</dbReference>
<keyword evidence="10" id="KW-0812">Transmembrane</keyword>
<reference evidence="11" key="1">
    <citation type="submission" date="2012-05" db="EMBL/GenBank/DDBJ databases">
        <title>Proposed genes essential for biosynthesis of antifungal lipopeptides in echinocandin family.</title>
        <authorList>
            <person name="Yamada M."/>
            <person name="Orino Y."/>
            <person name="Ouchi T."/>
            <person name="Nakaya K."/>
            <person name="Sakai C."/>
            <person name="Isogai Y."/>
            <person name="Hino M."/>
            <person name="Hashimoto S."/>
        </authorList>
    </citation>
    <scope>NUCLEOTIDE SEQUENCE</scope>
    <source>
        <strain evidence="11">F-11899</strain>
    </source>
</reference>